<keyword evidence="3" id="KW-1185">Reference proteome</keyword>
<dbReference type="KEGG" id="pfuw:KF707C_p490"/>
<accession>L8MBM4</accession>
<dbReference type="Proteomes" id="UP000218554">
    <property type="component" value="Plasmid pKF707"/>
</dbReference>
<name>L8MBM4_METFU</name>
<evidence type="ECO:0000313" key="1">
    <source>
        <dbReference type="EMBL" id="BAU77434.1"/>
    </source>
</evidence>
<protein>
    <submittedName>
        <fullName evidence="1">Uncharacterized protein</fullName>
    </submittedName>
</protein>
<dbReference type="AlphaFoldDB" id="L8MBM4"/>
<dbReference type="EMBL" id="AP014863">
    <property type="protein sequence ID" value="BAU77434.1"/>
    <property type="molecule type" value="Genomic_DNA"/>
</dbReference>
<reference evidence="1 3" key="1">
    <citation type="journal article" date="2018" name="Int. J. Syst. Evol. Microbiol.">
        <title>Pseudomonas furukawaii sp. nov., a polychlorinated biphenyl-degrading bacterium isolated from biphenyl-contaminated soil in Japan.</title>
        <authorList>
            <person name="Kimura N."/>
            <person name="Watanabe T."/>
            <person name="Suenaga H."/>
            <person name="Fujihara H."/>
            <person name="Futagami T."/>
            <person name="Goto M."/>
            <person name="Hanada S."/>
            <person name="Hirose J."/>
        </authorList>
    </citation>
    <scope>NUCLEOTIDE SEQUENCE [LARGE SCALE GENOMIC DNA]</scope>
    <source>
        <strain evidence="3">DSM 10086 / NBRC 110670 / KF707</strain>
        <strain evidence="1">KF707</strain>
        <plasmid evidence="1 3">pKF707</plasmid>
    </source>
</reference>
<evidence type="ECO:0000313" key="3">
    <source>
        <dbReference type="Proteomes" id="UP000218554"/>
    </source>
</evidence>
<evidence type="ECO:0000313" key="2">
    <source>
        <dbReference type="EMBL" id="BAU77438.1"/>
    </source>
</evidence>
<keyword evidence="1" id="KW-0614">Plasmid</keyword>
<organism evidence="1 3">
    <name type="scientific">Metapseudomonas furukawaii</name>
    <name type="common">Pseudomonas furukawaii</name>
    <dbReference type="NCBI Taxonomy" id="1149133"/>
    <lineage>
        <taxon>Bacteria</taxon>
        <taxon>Pseudomonadati</taxon>
        <taxon>Pseudomonadota</taxon>
        <taxon>Gammaproteobacteria</taxon>
        <taxon>Pseudomonadales</taxon>
        <taxon>Pseudomonadaceae</taxon>
        <taxon>Metapseudomonas</taxon>
    </lineage>
</organism>
<geneLocation type="plasmid" evidence="1 3">
    <name>pKF707</name>
</geneLocation>
<dbReference type="KEGG" id="pfuw:KF707C_p450"/>
<accession>A0A143SZ94</accession>
<sequence>MEKRLYARREVGVTPELAVGAVLGEGARGQLIEDHQE</sequence>
<dbReference type="EMBL" id="AP014863">
    <property type="protein sequence ID" value="BAU77438.1"/>
    <property type="molecule type" value="Genomic_DNA"/>
</dbReference>
<proteinExistence type="predicted"/>
<gene>
    <name evidence="1" type="ORF">KF707C_p450</name>
    <name evidence="2" type="ORF">KF707C_p490</name>
</gene>